<dbReference type="Gene3D" id="3.40.50.150">
    <property type="entry name" value="Vaccinia Virus protein VP39"/>
    <property type="match status" value="1"/>
</dbReference>
<dbReference type="GO" id="GO:0008757">
    <property type="term" value="F:S-adenosylmethionine-dependent methyltransferase activity"/>
    <property type="evidence" value="ECO:0007669"/>
    <property type="project" value="InterPro"/>
</dbReference>
<protein>
    <submittedName>
        <fullName evidence="2">Demethylmenaquinone methyltransferase</fullName>
    </submittedName>
</protein>
<dbReference type="EMBL" id="VRMN01000001">
    <property type="protein sequence ID" value="KAA8499346.1"/>
    <property type="molecule type" value="Genomic_DNA"/>
</dbReference>
<organism evidence="2 3">
    <name type="scientific">Porphyridium purpureum</name>
    <name type="common">Red alga</name>
    <name type="synonym">Porphyridium cruentum</name>
    <dbReference type="NCBI Taxonomy" id="35688"/>
    <lineage>
        <taxon>Eukaryota</taxon>
        <taxon>Rhodophyta</taxon>
        <taxon>Bangiophyceae</taxon>
        <taxon>Porphyridiales</taxon>
        <taxon>Porphyridiaceae</taxon>
        <taxon>Porphyridium</taxon>
    </lineage>
</organism>
<dbReference type="PANTHER" id="PTHR43036">
    <property type="entry name" value="OSJNBB0011N17.9 PROTEIN"/>
    <property type="match status" value="1"/>
</dbReference>
<evidence type="ECO:0000313" key="3">
    <source>
        <dbReference type="Proteomes" id="UP000324585"/>
    </source>
</evidence>
<dbReference type="Pfam" id="PF08241">
    <property type="entry name" value="Methyltransf_11"/>
    <property type="match status" value="1"/>
</dbReference>
<dbReference type="GO" id="GO:0032259">
    <property type="term" value="P:methylation"/>
    <property type="evidence" value="ECO:0007669"/>
    <property type="project" value="UniProtKB-KW"/>
</dbReference>
<keyword evidence="2" id="KW-0808">Transferase</keyword>
<dbReference type="InterPro" id="IPR029063">
    <property type="entry name" value="SAM-dependent_MTases_sf"/>
</dbReference>
<name>A0A5J4Z6M0_PORPP</name>
<feature type="domain" description="Methyltransferase type 11" evidence="1">
    <location>
        <begin position="140"/>
        <end position="212"/>
    </location>
</feature>
<dbReference type="SUPFAM" id="SSF53335">
    <property type="entry name" value="S-adenosyl-L-methionine-dependent methyltransferases"/>
    <property type="match status" value="1"/>
</dbReference>
<evidence type="ECO:0000313" key="2">
    <source>
        <dbReference type="EMBL" id="KAA8499346.1"/>
    </source>
</evidence>
<gene>
    <name evidence="2" type="ORF">FVE85_6931</name>
</gene>
<keyword evidence="2" id="KW-0489">Methyltransferase</keyword>
<dbReference type="AlphaFoldDB" id="A0A5J4Z6M0"/>
<dbReference type="InterPro" id="IPR013216">
    <property type="entry name" value="Methyltransf_11"/>
</dbReference>
<dbReference type="Proteomes" id="UP000324585">
    <property type="component" value="Unassembled WGS sequence"/>
</dbReference>
<keyword evidence="3" id="KW-1185">Reference proteome</keyword>
<dbReference type="OrthoDB" id="3618at2759"/>
<comment type="caution">
    <text evidence="2">The sequence shown here is derived from an EMBL/GenBank/DDBJ whole genome shotgun (WGS) entry which is preliminary data.</text>
</comment>
<dbReference type="OMA" id="MCTSWKS"/>
<accession>A0A5J4Z6M0</accession>
<reference evidence="3" key="1">
    <citation type="journal article" date="2019" name="Nat. Commun.">
        <title>Expansion of phycobilisome linker gene families in mesophilic red algae.</title>
        <authorList>
            <person name="Lee J."/>
            <person name="Kim D."/>
            <person name="Bhattacharya D."/>
            <person name="Yoon H.S."/>
        </authorList>
    </citation>
    <scope>NUCLEOTIDE SEQUENCE [LARGE SCALE GENOMIC DNA]</scope>
    <source>
        <strain evidence="3">CCMP 1328</strain>
    </source>
</reference>
<dbReference type="CDD" id="cd02440">
    <property type="entry name" value="AdoMet_MTases"/>
    <property type="match status" value="1"/>
</dbReference>
<evidence type="ECO:0000259" key="1">
    <source>
        <dbReference type="Pfam" id="PF08241"/>
    </source>
</evidence>
<sequence>MAFVGACGVGVGAVGSVASGFVCAAAGRCVVSRSRTRSVHGARFSRRVCTQQLSMKVQIEDALKSPKWPEQWPFKPQDFQRQDESIDSYFYSQPRLVTHIDDDAIDALTKYYAKEIKPGSDVLDLCSSWISHYPEDLPLNKVVGLGMNKYELEQNKRLTSFDVVDLNRNPMMPYPDNSFDVITNVVSVDYLVKPLEIFKEMARVLRPGGKAIMSFSNRCFPTKVSAIWLRTNDAEHVFIVGSFFHYAGEFEPPKGIDISPRKLFGRSDPMYIVQATKKKLAD</sequence>
<proteinExistence type="predicted"/>
<dbReference type="PANTHER" id="PTHR43036:SF1">
    <property type="entry name" value="S-ADENOSYL-L-METHIONINE-DEPENDENT METHYLTRANSFERASES SUPERFAMILY PROTEIN"/>
    <property type="match status" value="1"/>
</dbReference>